<dbReference type="Proteomes" id="UP000235116">
    <property type="component" value="Chromosome"/>
</dbReference>
<dbReference type="GO" id="GO:0016787">
    <property type="term" value="F:hydrolase activity"/>
    <property type="evidence" value="ECO:0007669"/>
    <property type="project" value="UniProtKB-KW"/>
</dbReference>
<dbReference type="KEGG" id="kak:Kalk_15495"/>
<dbReference type="NCBIfam" id="TIGR03590">
    <property type="entry name" value="PseG"/>
    <property type="match status" value="1"/>
</dbReference>
<reference evidence="5" key="1">
    <citation type="submission" date="2017-08" db="EMBL/GenBank/DDBJ databases">
        <title>Direct submision.</title>
        <authorList>
            <person name="Kim S.-J."/>
            <person name="Rhee S.-K."/>
        </authorList>
    </citation>
    <scope>NUCLEOTIDE SEQUENCE [LARGE SCALE GENOMIC DNA]</scope>
    <source>
        <strain evidence="5">GI5</strain>
    </source>
</reference>
<dbReference type="AlphaFoldDB" id="A0A2K9LNM5"/>
<dbReference type="PANTHER" id="PTHR21015">
    <property type="entry name" value="UDP-N-ACETYLGLUCOSAMINE--N-ACETYLMURAMYL-(PENTAPEPTIDE) PYROPHOSPHORYL-UNDECAPRENOL N-ACETYLGLUCOSAMINE TRANSFERASE 1"/>
    <property type="match status" value="1"/>
</dbReference>
<dbReference type="GO" id="GO:0016758">
    <property type="term" value="F:hexosyltransferase activity"/>
    <property type="evidence" value="ECO:0007669"/>
    <property type="project" value="InterPro"/>
</dbReference>
<dbReference type="Gene3D" id="3.40.50.11190">
    <property type="match status" value="1"/>
</dbReference>
<proteinExistence type="predicted"/>
<keyword evidence="4" id="KW-0378">Hydrolase</keyword>
<dbReference type="RefSeq" id="WP_101895116.1">
    <property type="nucleotide sequence ID" value="NZ_CP022684.1"/>
</dbReference>
<organism evidence="4 5">
    <name type="scientific">Ketobacter alkanivorans</name>
    <dbReference type="NCBI Taxonomy" id="1917421"/>
    <lineage>
        <taxon>Bacteria</taxon>
        <taxon>Pseudomonadati</taxon>
        <taxon>Pseudomonadota</taxon>
        <taxon>Gammaproteobacteria</taxon>
        <taxon>Pseudomonadales</taxon>
        <taxon>Ketobacteraceae</taxon>
        <taxon>Ketobacter</taxon>
    </lineage>
</organism>
<evidence type="ECO:0000313" key="5">
    <source>
        <dbReference type="Proteomes" id="UP000235116"/>
    </source>
</evidence>
<dbReference type="EMBL" id="CP022684">
    <property type="protein sequence ID" value="AUM13741.1"/>
    <property type="molecule type" value="Genomic_DNA"/>
</dbReference>
<dbReference type="PANTHER" id="PTHR21015:SF22">
    <property type="entry name" value="GLYCOSYLTRANSFERASE"/>
    <property type="match status" value="1"/>
</dbReference>
<evidence type="ECO:0000313" key="4">
    <source>
        <dbReference type="EMBL" id="AUM13741.1"/>
    </source>
</evidence>
<keyword evidence="5" id="KW-1185">Reference proteome</keyword>
<protein>
    <submittedName>
        <fullName evidence="4">UDP-2,4-diacetamido-2,4, 6-trideoxy-beta-L-altropyranose hydrolase</fullName>
    </submittedName>
</protein>
<dbReference type="InterPro" id="IPR020023">
    <property type="entry name" value="PseG"/>
</dbReference>
<dbReference type="SUPFAM" id="SSF53756">
    <property type="entry name" value="UDP-Glycosyltransferase/glycogen phosphorylase"/>
    <property type="match status" value="1"/>
</dbReference>
<dbReference type="InterPro" id="IPR007235">
    <property type="entry name" value="Glyco_trans_28_C"/>
</dbReference>
<sequence length="372" mass="39840">MVKVLFRTDASTRIGTGHVMRCLTLAKALKEQDAECVFICREHPGHLLDLLETEGFVTHRLSAPQPATVSGGASDNVGSDYAAWLGVTRDQDANDCLPLIKQSQPDWLVVDHYALDARWEQVLRPHVDKIMVIDDLANRAHDCDLLLNQNLGSKAADYEGKAPAACKVLTGPEFALLRPEFAAHRASSLARRKTAPSITHILVTMGGVDVDNVTGAVLDALTKSHLPESCRISVVMGAQAPWLQQVRAQAAAMPHQADVFSGISNMAEVMASADLAIGAAGSTSWERCALGLPSITVVLADNQQSIADALVRAGAALMLELTSIEEALPRKIAWIKAQPSILKTMSDAAERVTSGTGVTKVMDWLQGVPACE</sequence>
<feature type="binding site" evidence="2">
    <location>
        <position position="286"/>
    </location>
    <ligand>
        <name>substrate</name>
    </ligand>
</feature>
<gene>
    <name evidence="4" type="primary">pseG</name>
    <name evidence="4" type="ORF">Kalk_15495</name>
</gene>
<dbReference type="OrthoDB" id="9788924at2"/>
<feature type="domain" description="Glycosyl transferase family 28 C-terminal" evidence="3">
    <location>
        <begin position="201"/>
        <end position="350"/>
    </location>
</feature>
<name>A0A2K9LNM5_9GAMM</name>
<evidence type="ECO:0000256" key="1">
    <source>
        <dbReference type="PIRSR" id="PIRSR620023-1"/>
    </source>
</evidence>
<evidence type="ECO:0000256" key="2">
    <source>
        <dbReference type="PIRSR" id="PIRSR620023-2"/>
    </source>
</evidence>
<feature type="binding site" evidence="2">
    <location>
        <position position="178"/>
    </location>
    <ligand>
        <name>substrate</name>
    </ligand>
</feature>
<dbReference type="Pfam" id="PF04101">
    <property type="entry name" value="Glyco_tran_28_C"/>
    <property type="match status" value="1"/>
</dbReference>
<accession>A0A2K9LNM5</accession>
<dbReference type="Gene3D" id="3.40.50.2000">
    <property type="entry name" value="Glycogen Phosphorylase B"/>
    <property type="match status" value="1"/>
</dbReference>
<feature type="active site" description="Proton acceptor" evidence="1">
    <location>
        <position position="18"/>
    </location>
</feature>
<evidence type="ECO:0000259" key="3">
    <source>
        <dbReference type="Pfam" id="PF04101"/>
    </source>
</evidence>